<dbReference type="GO" id="GO:0005737">
    <property type="term" value="C:cytoplasm"/>
    <property type="evidence" value="ECO:0007669"/>
    <property type="project" value="UniProtKB-SubCell"/>
</dbReference>
<keyword evidence="7" id="KW-0963">Cytoplasm</keyword>
<evidence type="ECO:0000259" key="24">
    <source>
        <dbReference type="Pfam" id="PF03372"/>
    </source>
</evidence>
<dbReference type="GO" id="GO:0003723">
    <property type="term" value="F:RNA binding"/>
    <property type="evidence" value="ECO:0007669"/>
    <property type="project" value="UniProtKB-KW"/>
</dbReference>
<dbReference type="EMBL" id="JAIFTL010000073">
    <property type="protein sequence ID" value="KAG9324242.1"/>
    <property type="molecule type" value="Genomic_DNA"/>
</dbReference>
<sequence>MAEQHYNPILYQSMSNGPNSASPLYSPAQGSASSLVGPPTSSGYHLGPGMYNAGMPRYPVQLNLAQKFQQHQQQQSQQQQQHQALSHLHHQQHGLPGQVHQQPGVSSPASIPASLTPQLGSATNHYQQQLHYANVSRQSATPHYRARAAAAVARSTNVSSAITITDPNNPTKSGSAGAVNGEAAAGDKNAGQESTSQPWKVLDLGGMGLKNLSKELFGYSFLTALYVNHNNLHYLLPEISRLSGLTILDASGNKLTSVPPEIGMLTNLKELLLVDNGLVTLPPEMGTLYQLEVLALEGNPLNESLKNLLQQDGTSSVVTYLRENCQVPLPPPEREWIMLEDNSTAASATGADAFTVFCYNILAEKYATPQMYGYTPSWALAWEYRKELILQEVLAYSADVVCLQEIESGQYDDYFKDQMKQQADYDSVFWPKSRAKTMPEKDRRSVDGCATFFKASKFNLIDKHLVEFNHIALQRPDFRKTEDIFNRVMTKDNISVVILLEHKETKNRIVVANTHIHWDPTFKDVKLVQVAMLMDELDKLSTQWAHLPVSGSSAPQMSSTSGGKLPTLICGDFNSEPDSGVYEFLTKGTVAQGHDDFGDHAYGTYTSEGLSHKMSLRSSYSQVNELPFTNFTPAFAAVIDYIYYSSNHLSVLGLLGGVEKEYMSRCVGFPNAHFPSDHVPILAEFKFRTQLALPKSAPNFGATGSGHQQPRNSHGSGGRVNGSGK</sequence>
<dbReference type="SMART" id="SM00369">
    <property type="entry name" value="LRR_TYP"/>
    <property type="match status" value="3"/>
</dbReference>
<evidence type="ECO:0000256" key="13">
    <source>
        <dbReference type="ARBA" id="ARBA00022839"/>
    </source>
</evidence>
<gene>
    <name evidence="25" type="ORF">KVV02_002189</name>
</gene>
<feature type="region of interest" description="Disordered" evidence="23">
    <location>
        <begin position="66"/>
        <end position="119"/>
    </location>
</feature>
<feature type="domain" description="Endonuclease/exonuclease/phosphatase" evidence="24">
    <location>
        <begin position="359"/>
        <end position="678"/>
    </location>
</feature>
<protein>
    <recommendedName>
        <fullName evidence="19">CCR4-Not complex 3'-5'-exoribonuclease subunit Ccr4</fullName>
        <ecNumber evidence="6">3.1.13.4</ecNumber>
    </recommendedName>
    <alternativeName>
        <fullName evidence="20">Carbon catabolite repressor protein 4</fullName>
    </alternativeName>
    <alternativeName>
        <fullName evidence="21">Cytoplasmic deadenylase</fullName>
    </alternativeName>
    <alternativeName>
        <fullName evidence="22">Glucose-repressible alcohol dehydrogenase transcriptional effector</fullName>
    </alternativeName>
</protein>
<feature type="compositionally biased region" description="Polar residues" evidence="23">
    <location>
        <begin position="103"/>
        <end position="119"/>
    </location>
</feature>
<dbReference type="Gene3D" id="3.80.10.10">
    <property type="entry name" value="Ribonuclease Inhibitor"/>
    <property type="match status" value="1"/>
</dbReference>
<evidence type="ECO:0000313" key="26">
    <source>
        <dbReference type="Proteomes" id="UP000717515"/>
    </source>
</evidence>
<comment type="subcellular location">
    <subcellularLocation>
        <location evidence="4">Cytoplasm</location>
    </subcellularLocation>
    <subcellularLocation>
        <location evidence="3">Nucleus</location>
    </subcellularLocation>
</comment>
<dbReference type="FunFam" id="3.60.10.10:FF:000037">
    <property type="entry name" value="Glucose-repressible alcohol dehydrogenase transcriptional effector"/>
    <property type="match status" value="1"/>
</dbReference>
<keyword evidence="17" id="KW-0804">Transcription</keyword>
<feature type="compositionally biased region" description="Polar residues" evidence="23">
    <location>
        <begin position="162"/>
        <end position="174"/>
    </location>
</feature>
<evidence type="ECO:0000256" key="1">
    <source>
        <dbReference type="ARBA" id="ARBA00001663"/>
    </source>
</evidence>
<dbReference type="InterPro" id="IPR005135">
    <property type="entry name" value="Endo/exonuclease/phosphatase"/>
</dbReference>
<feature type="compositionally biased region" description="Low complexity" evidence="23">
    <location>
        <begin position="66"/>
        <end position="86"/>
    </location>
</feature>
<keyword evidence="9" id="KW-0540">Nuclease</keyword>
<evidence type="ECO:0000256" key="4">
    <source>
        <dbReference type="ARBA" id="ARBA00004496"/>
    </source>
</evidence>
<evidence type="ECO:0000256" key="6">
    <source>
        <dbReference type="ARBA" id="ARBA00012161"/>
    </source>
</evidence>
<evidence type="ECO:0000256" key="18">
    <source>
        <dbReference type="ARBA" id="ARBA00023242"/>
    </source>
</evidence>
<feature type="compositionally biased region" description="Polar residues" evidence="23">
    <location>
        <begin position="705"/>
        <end position="714"/>
    </location>
</feature>
<comment type="caution">
    <text evidence="25">The sequence shown here is derived from an EMBL/GenBank/DDBJ whole genome shotgun (WGS) entry which is preliminary data.</text>
</comment>
<keyword evidence="13" id="KW-0269">Exonuclease</keyword>
<dbReference type="PANTHER" id="PTHR12121:SF100">
    <property type="entry name" value="POLY(A)-SPECIFIC RIBONUCLEASE"/>
    <property type="match status" value="1"/>
</dbReference>
<comment type="similarity">
    <text evidence="5">Belongs to the CCR4/nocturin family.</text>
</comment>
<evidence type="ECO:0000256" key="2">
    <source>
        <dbReference type="ARBA" id="ARBA00001946"/>
    </source>
</evidence>
<keyword evidence="10" id="KW-0479">Metal-binding</keyword>
<dbReference type="InterPro" id="IPR050410">
    <property type="entry name" value="CCR4/nocturin_mRNA_transcr"/>
</dbReference>
<keyword evidence="15" id="KW-0694">RNA-binding</keyword>
<feature type="compositionally biased region" description="Low complexity" evidence="23">
    <location>
        <begin position="93"/>
        <end position="102"/>
    </location>
</feature>
<dbReference type="GO" id="GO:0005634">
    <property type="term" value="C:nucleus"/>
    <property type="evidence" value="ECO:0007669"/>
    <property type="project" value="UniProtKB-SubCell"/>
</dbReference>
<accession>A0A9P8A4K9</accession>
<keyword evidence="8" id="KW-0433">Leucine-rich repeat</keyword>
<keyword evidence="12" id="KW-0378">Hydrolase</keyword>
<evidence type="ECO:0000256" key="3">
    <source>
        <dbReference type="ARBA" id="ARBA00004123"/>
    </source>
</evidence>
<evidence type="ECO:0000256" key="15">
    <source>
        <dbReference type="ARBA" id="ARBA00022884"/>
    </source>
</evidence>
<dbReference type="SUPFAM" id="SSF56219">
    <property type="entry name" value="DNase I-like"/>
    <property type="match status" value="1"/>
</dbReference>
<dbReference type="Gene3D" id="3.60.10.10">
    <property type="entry name" value="Endonuclease/exonuclease/phosphatase"/>
    <property type="match status" value="1"/>
</dbReference>
<dbReference type="InterPro" id="IPR003591">
    <property type="entry name" value="Leu-rich_rpt_typical-subtyp"/>
</dbReference>
<dbReference type="CDD" id="cd09097">
    <property type="entry name" value="Deadenylase_CCR4"/>
    <property type="match status" value="1"/>
</dbReference>
<dbReference type="Proteomes" id="UP000717515">
    <property type="component" value="Unassembled WGS sequence"/>
</dbReference>
<dbReference type="InterPro" id="IPR036691">
    <property type="entry name" value="Endo/exonu/phosph_ase_sf"/>
</dbReference>
<keyword evidence="11" id="KW-0677">Repeat</keyword>
<dbReference type="PANTHER" id="PTHR12121">
    <property type="entry name" value="CARBON CATABOLITE REPRESSOR PROTEIN 4"/>
    <property type="match status" value="1"/>
</dbReference>
<comment type="catalytic activity">
    <reaction evidence="1">
        <text>Exonucleolytic cleavage of poly(A) to 5'-AMP.</text>
        <dbReference type="EC" id="3.1.13.4"/>
    </reaction>
</comment>
<evidence type="ECO:0000256" key="11">
    <source>
        <dbReference type="ARBA" id="ARBA00022737"/>
    </source>
</evidence>
<dbReference type="GO" id="GO:0004535">
    <property type="term" value="F:poly(A)-specific ribonuclease activity"/>
    <property type="evidence" value="ECO:0007669"/>
    <property type="project" value="UniProtKB-EC"/>
</dbReference>
<evidence type="ECO:0000256" key="22">
    <source>
        <dbReference type="ARBA" id="ARBA00033317"/>
    </source>
</evidence>
<evidence type="ECO:0000256" key="16">
    <source>
        <dbReference type="ARBA" id="ARBA00023015"/>
    </source>
</evidence>
<evidence type="ECO:0000313" key="25">
    <source>
        <dbReference type="EMBL" id="KAG9324242.1"/>
    </source>
</evidence>
<feature type="region of interest" description="Disordered" evidence="23">
    <location>
        <begin position="18"/>
        <end position="40"/>
    </location>
</feature>
<evidence type="ECO:0000256" key="10">
    <source>
        <dbReference type="ARBA" id="ARBA00022723"/>
    </source>
</evidence>
<evidence type="ECO:0000256" key="7">
    <source>
        <dbReference type="ARBA" id="ARBA00022490"/>
    </source>
</evidence>
<evidence type="ECO:0000256" key="19">
    <source>
        <dbReference type="ARBA" id="ARBA00023475"/>
    </source>
</evidence>
<proteinExistence type="inferred from homology"/>
<feature type="region of interest" description="Disordered" evidence="23">
    <location>
        <begin position="698"/>
        <end position="725"/>
    </location>
</feature>
<dbReference type="AlphaFoldDB" id="A0A9P8A4K9"/>
<comment type="cofactor">
    <cofactor evidence="2">
        <name>Mg(2+)</name>
        <dbReference type="ChEBI" id="CHEBI:18420"/>
    </cofactor>
</comment>
<dbReference type="InterPro" id="IPR032675">
    <property type="entry name" value="LRR_dom_sf"/>
</dbReference>
<feature type="region of interest" description="Disordered" evidence="23">
    <location>
        <begin position="161"/>
        <end position="196"/>
    </location>
</feature>
<evidence type="ECO:0000256" key="17">
    <source>
        <dbReference type="ARBA" id="ARBA00023163"/>
    </source>
</evidence>
<evidence type="ECO:0000256" key="23">
    <source>
        <dbReference type="SAM" id="MobiDB-lite"/>
    </source>
</evidence>
<evidence type="ECO:0000256" key="8">
    <source>
        <dbReference type="ARBA" id="ARBA00022614"/>
    </source>
</evidence>
<dbReference type="SUPFAM" id="SSF52058">
    <property type="entry name" value="L domain-like"/>
    <property type="match status" value="1"/>
</dbReference>
<evidence type="ECO:0000256" key="12">
    <source>
        <dbReference type="ARBA" id="ARBA00022801"/>
    </source>
</evidence>
<feature type="compositionally biased region" description="Gly residues" evidence="23">
    <location>
        <begin position="715"/>
        <end position="725"/>
    </location>
</feature>
<keyword evidence="14" id="KW-0460">Magnesium</keyword>
<keyword evidence="16" id="KW-0805">Transcription regulation</keyword>
<keyword evidence="18" id="KW-0539">Nucleus</keyword>
<organism evidence="25 26">
    <name type="scientific">Mortierella alpina</name>
    <name type="common">Oleaginous fungus</name>
    <name type="synonym">Mortierella renispora</name>
    <dbReference type="NCBI Taxonomy" id="64518"/>
    <lineage>
        <taxon>Eukaryota</taxon>
        <taxon>Fungi</taxon>
        <taxon>Fungi incertae sedis</taxon>
        <taxon>Mucoromycota</taxon>
        <taxon>Mortierellomycotina</taxon>
        <taxon>Mortierellomycetes</taxon>
        <taxon>Mortierellales</taxon>
        <taxon>Mortierellaceae</taxon>
        <taxon>Mortierella</taxon>
    </lineage>
</organism>
<evidence type="ECO:0000256" key="21">
    <source>
        <dbReference type="ARBA" id="ARBA00031469"/>
    </source>
</evidence>
<evidence type="ECO:0000256" key="5">
    <source>
        <dbReference type="ARBA" id="ARBA00010774"/>
    </source>
</evidence>
<evidence type="ECO:0000256" key="20">
    <source>
        <dbReference type="ARBA" id="ARBA00030493"/>
    </source>
</evidence>
<evidence type="ECO:0000256" key="9">
    <source>
        <dbReference type="ARBA" id="ARBA00022722"/>
    </source>
</evidence>
<name>A0A9P8A4K9_MORAP</name>
<dbReference type="PROSITE" id="PS51450">
    <property type="entry name" value="LRR"/>
    <property type="match status" value="1"/>
</dbReference>
<dbReference type="GO" id="GO:0046872">
    <property type="term" value="F:metal ion binding"/>
    <property type="evidence" value="ECO:0007669"/>
    <property type="project" value="UniProtKB-KW"/>
</dbReference>
<dbReference type="EC" id="3.1.13.4" evidence="6"/>
<dbReference type="InterPro" id="IPR001611">
    <property type="entry name" value="Leu-rich_rpt"/>
</dbReference>
<evidence type="ECO:0000256" key="14">
    <source>
        <dbReference type="ARBA" id="ARBA00022842"/>
    </source>
</evidence>
<dbReference type="Pfam" id="PF03372">
    <property type="entry name" value="Exo_endo_phos"/>
    <property type="match status" value="1"/>
</dbReference>
<reference evidence="25" key="1">
    <citation type="submission" date="2021-07" db="EMBL/GenBank/DDBJ databases">
        <title>Draft genome of Mortierella alpina, strain LL118, isolated from an aspen leaf litter sample.</title>
        <authorList>
            <person name="Yang S."/>
            <person name="Vinatzer B.A."/>
        </authorList>
    </citation>
    <scope>NUCLEOTIDE SEQUENCE</scope>
    <source>
        <strain evidence="25">LL118</strain>
    </source>
</reference>